<dbReference type="GO" id="GO:0019290">
    <property type="term" value="P:siderophore biosynthetic process"/>
    <property type="evidence" value="ECO:0007669"/>
    <property type="project" value="InterPro"/>
</dbReference>
<dbReference type="Gene3D" id="1.10.510.40">
    <property type="match status" value="1"/>
</dbReference>
<dbReference type="Pfam" id="PF04183">
    <property type="entry name" value="IucA_IucC"/>
    <property type="match status" value="1"/>
</dbReference>
<dbReference type="InterPro" id="IPR007310">
    <property type="entry name" value="Aerobactin_biosyn_IucA/IucC_N"/>
</dbReference>
<accession>A0A5N6J754</accession>
<dbReference type="InterPro" id="IPR037455">
    <property type="entry name" value="LucA/IucC-like"/>
</dbReference>
<dbReference type="EMBL" id="ML732786">
    <property type="protein sequence ID" value="KAB8274702.1"/>
    <property type="molecule type" value="Genomic_DNA"/>
</dbReference>
<keyword evidence="4" id="KW-1185">Reference proteome</keyword>
<feature type="domain" description="Aerobactin siderophore biosynthesis IucA/IucC N-terminal" evidence="1">
    <location>
        <begin position="266"/>
        <end position="375"/>
    </location>
</feature>
<evidence type="ECO:0000313" key="3">
    <source>
        <dbReference type="EMBL" id="KAB8274702.1"/>
    </source>
</evidence>
<proteinExistence type="predicted"/>
<evidence type="ECO:0000313" key="4">
    <source>
        <dbReference type="Proteomes" id="UP000326289"/>
    </source>
</evidence>
<name>A0A5N6J754_9EURO</name>
<dbReference type="PANTHER" id="PTHR34384">
    <property type="entry name" value="L-2,3-DIAMINOPROPANOATE--CITRATE LIGASE"/>
    <property type="match status" value="1"/>
</dbReference>
<dbReference type="Proteomes" id="UP000326289">
    <property type="component" value="Unassembled WGS sequence"/>
</dbReference>
<reference evidence="3 4" key="1">
    <citation type="submission" date="2019-04" db="EMBL/GenBank/DDBJ databases">
        <title>Fungal friends and foes A comparative genomics study of 23 Aspergillus species from section Flavi.</title>
        <authorList>
            <consortium name="DOE Joint Genome Institute"/>
            <person name="Kjaerbolling I."/>
            <person name="Vesth T.C."/>
            <person name="Frisvad J.C."/>
            <person name="Nybo J.L."/>
            <person name="Theobald S."/>
            <person name="Kildgaard S."/>
            <person name="Petersen T.I."/>
            <person name="Kuo A."/>
            <person name="Sato A."/>
            <person name="Lyhne E.K."/>
            <person name="Kogle M.E."/>
            <person name="Wiebenga A."/>
            <person name="Kun R.S."/>
            <person name="Lubbers R.J."/>
            <person name="Makela M.R."/>
            <person name="Barry K."/>
            <person name="Chovatia M."/>
            <person name="Clum A."/>
            <person name="Daum C."/>
            <person name="Haridas S."/>
            <person name="He G."/>
            <person name="LaButti K."/>
            <person name="Lipzen A."/>
            <person name="Mondo S."/>
            <person name="Pangilinan J."/>
            <person name="Riley R."/>
            <person name="Salamov A."/>
            <person name="Simmons B.A."/>
            <person name="Magnuson J.K."/>
            <person name="Henrissat B."/>
            <person name="Mortensen U.H."/>
            <person name="Larsen T.O."/>
            <person name="De vries R.P."/>
            <person name="Grigoriev I.V."/>
            <person name="Machida M."/>
            <person name="Baker S.E."/>
            <person name="Andersen M.R."/>
        </authorList>
    </citation>
    <scope>NUCLEOTIDE SEQUENCE [LARGE SCALE GENOMIC DNA]</scope>
    <source>
        <strain evidence="3 4">CBS 117635</strain>
    </source>
</reference>
<protein>
    <submittedName>
        <fullName evidence="3">IucC family-domain-containing protein</fullName>
    </submittedName>
</protein>
<evidence type="ECO:0000259" key="1">
    <source>
        <dbReference type="Pfam" id="PF04183"/>
    </source>
</evidence>
<gene>
    <name evidence="3" type="ORF">BDV30DRAFT_237340</name>
</gene>
<organism evidence="3 4">
    <name type="scientific">Aspergillus minisclerotigenes</name>
    <dbReference type="NCBI Taxonomy" id="656917"/>
    <lineage>
        <taxon>Eukaryota</taxon>
        <taxon>Fungi</taxon>
        <taxon>Dikarya</taxon>
        <taxon>Ascomycota</taxon>
        <taxon>Pezizomycotina</taxon>
        <taxon>Eurotiomycetes</taxon>
        <taxon>Eurotiomycetidae</taxon>
        <taxon>Eurotiales</taxon>
        <taxon>Aspergillaceae</taxon>
        <taxon>Aspergillus</taxon>
        <taxon>Aspergillus subgen. Circumdati</taxon>
    </lineage>
</organism>
<dbReference type="AlphaFoldDB" id="A0A5N6J754"/>
<feature type="domain" description="Aerobactin siderophore biosynthesis IucA/IucC-like C-terminal" evidence="2">
    <location>
        <begin position="399"/>
        <end position="554"/>
    </location>
</feature>
<sequence>MALTNHLQDAQFETSKRLLAQLVNEGLLHAYVCLPKVSHRYGLSLRSSCPEKATTEATTVIVHAKLDAYLEVEGDRVLPMLRPEYLELPILLEHESGDTIVETDPGEIFRSLYQIVAPEGLGEASAKKIIHELSTTALNQLEWLERQETQRQLVVSDPAVSWEQCLVYGHPTHPFHRLCYAQPPLHSSRLENLEQFLVPELTLISVPRSELHVNGPFEECMQPLLQKLNVPAVTKDRIIMPCFTKQLPSIQHFFPGANPIASIVDGADAQSSMRSVALRPHLETPYILKMSLGYRITSAVRTIASWIIPEVVFMTNLLEKLLPPELWIYREVAGVTGASGDPEQTRQISCIIREDLEPRALEHDQALIIAAALYQHPPDSGKTYAEVLFDLNTWNKKIEWFKLYVGSLCDVILPPLAGYGIGIEAHAQNIVLRVCRQSSELKGFAIRDWGGVRLHKPTLDSLGIKLPAVNPESPVITSDIEHIWSKFHQVFLQNHIGTILIALGLETRGGWEIVREELSRVLAGNEYAAGPELLRYLLADTMEMRCFFTARLEGRPNVPLSRRVPNIVLR</sequence>
<evidence type="ECO:0000259" key="2">
    <source>
        <dbReference type="Pfam" id="PF06276"/>
    </source>
</evidence>
<dbReference type="InterPro" id="IPR022770">
    <property type="entry name" value="IucA/IucC-like_C"/>
</dbReference>
<dbReference type="PANTHER" id="PTHR34384:SF5">
    <property type="entry name" value="L-2,3-DIAMINOPROPANOATE--CITRATE LIGASE"/>
    <property type="match status" value="1"/>
</dbReference>
<dbReference type="GO" id="GO:0016881">
    <property type="term" value="F:acid-amino acid ligase activity"/>
    <property type="evidence" value="ECO:0007669"/>
    <property type="project" value="UniProtKB-ARBA"/>
</dbReference>
<dbReference type="Pfam" id="PF06276">
    <property type="entry name" value="FhuF"/>
    <property type="match status" value="1"/>
</dbReference>